<comment type="similarity">
    <text evidence="3">Belongs to the amino acid/polyamine transporter 2 family. Amino acid/auxin permease (AAAP) (TC 2.A.18.1) subfamily.</text>
</comment>
<evidence type="ECO:0000259" key="14">
    <source>
        <dbReference type="Pfam" id="PF01490"/>
    </source>
</evidence>
<dbReference type="Pfam" id="PF01490">
    <property type="entry name" value="Aa_trans"/>
    <property type="match status" value="1"/>
</dbReference>
<evidence type="ECO:0000256" key="1">
    <source>
        <dbReference type="ARBA" id="ARBA00004127"/>
    </source>
</evidence>
<gene>
    <name evidence="15" type="ORF">L195_g047014</name>
</gene>
<dbReference type="EMBL" id="ASHM01064299">
    <property type="protein sequence ID" value="PNX90886.1"/>
    <property type="molecule type" value="Genomic_DNA"/>
</dbReference>
<evidence type="ECO:0000256" key="4">
    <source>
        <dbReference type="ARBA" id="ARBA00022448"/>
    </source>
</evidence>
<reference evidence="15 16" key="2">
    <citation type="journal article" date="2017" name="Front. Plant Sci.">
        <title>Gene Classification and Mining of Molecular Markers Useful in Red Clover (Trifolium pratense) Breeding.</title>
        <authorList>
            <person name="Istvanek J."/>
            <person name="Dluhosova J."/>
            <person name="Dluhos P."/>
            <person name="Patkova L."/>
            <person name="Nedelnik J."/>
            <person name="Repkova J."/>
        </authorList>
    </citation>
    <scope>NUCLEOTIDE SEQUENCE [LARGE SCALE GENOMIC DNA]</scope>
    <source>
        <strain evidence="16">cv. Tatra</strain>
        <tissue evidence="15">Young leaves</tissue>
    </source>
</reference>
<organism evidence="15 16">
    <name type="scientific">Trifolium pratense</name>
    <name type="common">Red clover</name>
    <dbReference type="NCBI Taxonomy" id="57577"/>
    <lineage>
        <taxon>Eukaryota</taxon>
        <taxon>Viridiplantae</taxon>
        <taxon>Streptophyta</taxon>
        <taxon>Embryophyta</taxon>
        <taxon>Tracheophyta</taxon>
        <taxon>Spermatophyta</taxon>
        <taxon>Magnoliopsida</taxon>
        <taxon>eudicotyledons</taxon>
        <taxon>Gunneridae</taxon>
        <taxon>Pentapetalae</taxon>
        <taxon>rosids</taxon>
        <taxon>fabids</taxon>
        <taxon>Fabales</taxon>
        <taxon>Fabaceae</taxon>
        <taxon>Papilionoideae</taxon>
        <taxon>50 kb inversion clade</taxon>
        <taxon>NPAAA clade</taxon>
        <taxon>Hologalegina</taxon>
        <taxon>IRL clade</taxon>
        <taxon>Trifolieae</taxon>
        <taxon>Trifolium</taxon>
    </lineage>
</organism>
<evidence type="ECO:0000256" key="5">
    <source>
        <dbReference type="ARBA" id="ARBA00022475"/>
    </source>
</evidence>
<feature type="transmembrane region" description="Helical" evidence="13">
    <location>
        <begin position="59"/>
        <end position="78"/>
    </location>
</feature>
<evidence type="ECO:0000256" key="12">
    <source>
        <dbReference type="ARBA" id="ARBA00045588"/>
    </source>
</evidence>
<evidence type="ECO:0000313" key="15">
    <source>
        <dbReference type="EMBL" id="PNX90886.1"/>
    </source>
</evidence>
<dbReference type="STRING" id="57577.A0A2K3MJD0"/>
<evidence type="ECO:0000256" key="3">
    <source>
        <dbReference type="ARBA" id="ARBA00005590"/>
    </source>
</evidence>
<dbReference type="GO" id="GO:0006865">
    <property type="term" value="P:amino acid transport"/>
    <property type="evidence" value="ECO:0007669"/>
    <property type="project" value="UniProtKB-KW"/>
</dbReference>
<dbReference type="AlphaFoldDB" id="A0A2K3MJD0"/>
<evidence type="ECO:0000313" key="16">
    <source>
        <dbReference type="Proteomes" id="UP000236291"/>
    </source>
</evidence>
<accession>A0A2K3MJD0</accession>
<keyword evidence="7" id="KW-0769">Symport</keyword>
<feature type="transmembrane region" description="Helical" evidence="13">
    <location>
        <begin position="98"/>
        <end position="119"/>
    </location>
</feature>
<evidence type="ECO:0000256" key="11">
    <source>
        <dbReference type="ARBA" id="ARBA00023294"/>
    </source>
</evidence>
<dbReference type="ExpressionAtlas" id="A0A2K3MJD0">
    <property type="expression patterns" value="baseline"/>
</dbReference>
<comment type="caution">
    <text evidence="15">The sequence shown here is derived from an EMBL/GenBank/DDBJ whole genome shotgun (WGS) entry which is preliminary data.</text>
</comment>
<evidence type="ECO:0000256" key="10">
    <source>
        <dbReference type="ARBA" id="ARBA00023136"/>
    </source>
</evidence>
<keyword evidence="8" id="KW-0029">Amino-acid transport</keyword>
<keyword evidence="5" id="KW-1003">Cell membrane</keyword>
<evidence type="ECO:0000256" key="9">
    <source>
        <dbReference type="ARBA" id="ARBA00022989"/>
    </source>
</evidence>
<evidence type="ECO:0000256" key="2">
    <source>
        <dbReference type="ARBA" id="ARBA00004236"/>
    </source>
</evidence>
<dbReference type="GO" id="GO:0005886">
    <property type="term" value="C:plasma membrane"/>
    <property type="evidence" value="ECO:0007669"/>
    <property type="project" value="UniProtKB-SubCell"/>
</dbReference>
<comment type="subcellular location">
    <subcellularLocation>
        <location evidence="2">Cell membrane</location>
    </subcellularLocation>
    <subcellularLocation>
        <location evidence="1">Endomembrane system</location>
        <topology evidence="1">Multi-pass membrane protein</topology>
    </subcellularLocation>
</comment>
<dbReference type="Proteomes" id="UP000236291">
    <property type="component" value="Unassembled WGS sequence"/>
</dbReference>
<dbReference type="GO" id="GO:0009734">
    <property type="term" value="P:auxin-activated signaling pathway"/>
    <property type="evidence" value="ECO:0007669"/>
    <property type="project" value="UniProtKB-KW"/>
</dbReference>
<evidence type="ECO:0000256" key="13">
    <source>
        <dbReference type="SAM" id="Phobius"/>
    </source>
</evidence>
<reference evidence="15 16" key="1">
    <citation type="journal article" date="2014" name="Am. J. Bot.">
        <title>Genome assembly and annotation for red clover (Trifolium pratense; Fabaceae).</title>
        <authorList>
            <person name="Istvanek J."/>
            <person name="Jaros M."/>
            <person name="Krenek A."/>
            <person name="Repkova J."/>
        </authorList>
    </citation>
    <scope>NUCLEOTIDE SEQUENCE [LARGE SCALE GENOMIC DNA]</scope>
    <source>
        <strain evidence="16">cv. Tatra</strain>
        <tissue evidence="15">Young leaves</tissue>
    </source>
</reference>
<protein>
    <submittedName>
        <fullName evidence="15">Amino acid permease 6-like protein</fullName>
    </submittedName>
</protein>
<feature type="domain" description="Amino acid transporter transmembrane" evidence="14">
    <location>
        <begin position="19"/>
        <end position="119"/>
    </location>
</feature>
<dbReference type="InterPro" id="IPR013057">
    <property type="entry name" value="AA_transpt_TM"/>
</dbReference>
<evidence type="ECO:0000256" key="8">
    <source>
        <dbReference type="ARBA" id="ARBA00022970"/>
    </source>
</evidence>
<keyword evidence="11" id="KW-0927">Auxin signaling pathway</keyword>
<dbReference type="PANTHER" id="PTHR48017">
    <property type="entry name" value="OS05G0424000 PROTEIN-RELATED"/>
    <property type="match status" value="1"/>
</dbReference>
<dbReference type="GO" id="GO:0015293">
    <property type="term" value="F:symporter activity"/>
    <property type="evidence" value="ECO:0007669"/>
    <property type="project" value="UniProtKB-KW"/>
</dbReference>
<keyword evidence="6 13" id="KW-0812">Transmembrane</keyword>
<sequence>MRHHVKTGLTGVVVGVDVNSLEKVWNTFQAIGNIAFAYAFSVDTLKSSPPENQAMKKSALTGVTVTTFFYALCGLLGYEAFGNKAPGNFLTGFGFYEPYWLVDIGNLFIIIHLVGAYQLDQFKESSQSLRFISPFKL</sequence>
<evidence type="ECO:0000256" key="6">
    <source>
        <dbReference type="ARBA" id="ARBA00022692"/>
    </source>
</evidence>
<keyword evidence="10 13" id="KW-0472">Membrane</keyword>
<feature type="non-terminal residue" evidence="15">
    <location>
        <position position="137"/>
    </location>
</feature>
<keyword evidence="4" id="KW-0813">Transport</keyword>
<comment type="function">
    <text evidence="12">Carrier protein involved in proton-driven auxin influx. Mediates the formation of auxin gradient from developing leaves (site of auxin biosynthesis) to tips by contributing to the loading of auxin in vascular tissues and facilitating acropetal (base to tip) auxin transport within inner tissues of the root apex, and basipetal (tip to base) auxin transport within outer tissues of the root apex. May be involved in lateral roots and nodules formation.</text>
</comment>
<proteinExistence type="inferred from homology"/>
<evidence type="ECO:0000256" key="7">
    <source>
        <dbReference type="ARBA" id="ARBA00022847"/>
    </source>
</evidence>
<dbReference type="GO" id="GO:0012505">
    <property type="term" value="C:endomembrane system"/>
    <property type="evidence" value="ECO:0007669"/>
    <property type="project" value="UniProtKB-SubCell"/>
</dbReference>
<name>A0A2K3MJD0_TRIPR</name>
<keyword evidence="9 13" id="KW-1133">Transmembrane helix</keyword>